<dbReference type="SUPFAM" id="SSF55486">
    <property type="entry name" value="Metalloproteases ('zincins'), catalytic domain"/>
    <property type="match status" value="1"/>
</dbReference>
<dbReference type="Pfam" id="PF01433">
    <property type="entry name" value="Peptidase_M1"/>
    <property type="match status" value="1"/>
</dbReference>
<feature type="active site" description="Proton acceptor" evidence="1">
    <location>
        <position position="366"/>
    </location>
</feature>
<organism evidence="5 6">
    <name type="scientific">Roseivirga echinicomitans</name>
    <dbReference type="NCBI Taxonomy" id="296218"/>
    <lineage>
        <taxon>Bacteria</taxon>
        <taxon>Pseudomonadati</taxon>
        <taxon>Bacteroidota</taxon>
        <taxon>Cytophagia</taxon>
        <taxon>Cytophagales</taxon>
        <taxon>Roseivirgaceae</taxon>
        <taxon>Roseivirga</taxon>
    </lineage>
</organism>
<feature type="signal peptide" evidence="3">
    <location>
        <begin position="1"/>
        <end position="23"/>
    </location>
</feature>
<dbReference type="STRING" id="296218.AWN68_13045"/>
<sequence length="639" mass="72940">MTKKFGNYFLSMALLMLSLQACSQGNGTGTGATKPDNDRWQQAIEYKMEIDMDVNTNRYQGVQNVKYTNNSPDALDKVFYHLYFNAFQPGSMMDVRSRTIADPDRRVRDRIFNLKEDEIGYQKIKSLKLNGKPVKYEVVGTVLEVQLDQPIAPGSTVDFDMEFEAQVPIQIRRTGRDNAEGVRYSMAQWFPKMAEYDYQGWHADEYIGREFYGVWGSFDIKIKIDKDYLIGGTGYLQNPLEIGHGYENEGETVNQKIEDGKLTWHFFAPNVHDFVWAADPEYVHKKLTMKNGMVLHFIHKEGQNEENWDKVMPQTEMLFEYASANFGEYPYKQFSVIQGGDGGMEYPMSTLITGSRGSLIGVTIHEAMHDWYHGILGSNEALHPWMDEGFASYASTRISSHINRVTRGESEPAVTLDNLGNNSGQRSYVGLSKSGREEPLSTHSDHFNMNGAYSSSAYGKGAVWMSQMGYIMGEENLNKALLAYFDDWKFKHPNPNDLIRSFEKVSGLELDWYNEYFVYTTKSIDYGVKEVSGEGNKTNVTLEKVGMMPMPMDVVVTYKDGSKEVHYMALRMMRGEKPAETQDKRIVHPDWAWVNPTYDFSIDRPMSDIASIEIDPSGRMADVERGNNKWEVNSLTTNK</sequence>
<dbReference type="RefSeq" id="WP_068411742.1">
    <property type="nucleotide sequence ID" value="NZ_LRDB01000002.1"/>
</dbReference>
<evidence type="ECO:0000259" key="4">
    <source>
        <dbReference type="Pfam" id="PF01433"/>
    </source>
</evidence>
<dbReference type="InterPro" id="IPR014782">
    <property type="entry name" value="Peptidase_M1_dom"/>
</dbReference>
<dbReference type="PANTHER" id="PTHR45726">
    <property type="entry name" value="LEUKOTRIENE A-4 HYDROLASE"/>
    <property type="match status" value="1"/>
</dbReference>
<feature type="domain" description="Peptidase M1 membrane alanine aminopeptidase" evidence="4">
    <location>
        <begin position="356"/>
        <end position="512"/>
    </location>
</feature>
<dbReference type="Gene3D" id="1.10.390.10">
    <property type="entry name" value="Neutral Protease Domain 2"/>
    <property type="match status" value="1"/>
</dbReference>
<keyword evidence="2" id="KW-0479">Metal-binding</keyword>
<accession>A0A150XVD2</accession>
<dbReference type="InterPro" id="IPR027268">
    <property type="entry name" value="Peptidase_M4/M1_CTD_sf"/>
</dbReference>
<evidence type="ECO:0000256" key="3">
    <source>
        <dbReference type="SAM" id="SignalP"/>
    </source>
</evidence>
<gene>
    <name evidence="5" type="ORF">AWN68_13045</name>
</gene>
<protein>
    <submittedName>
        <fullName evidence="5">Peptidase M1</fullName>
    </submittedName>
</protein>
<comment type="caution">
    <text evidence="5">The sequence shown here is derived from an EMBL/GenBank/DDBJ whole genome shotgun (WGS) entry which is preliminary data.</text>
</comment>
<evidence type="ECO:0000256" key="1">
    <source>
        <dbReference type="PIRSR" id="PIRSR634015-1"/>
    </source>
</evidence>
<proteinExistence type="predicted"/>
<comment type="cofactor">
    <cofactor evidence="2">
        <name>Zn(2+)</name>
        <dbReference type="ChEBI" id="CHEBI:29105"/>
    </cofactor>
    <text evidence="2">Binds 1 zinc ion per subunit.</text>
</comment>
<dbReference type="PROSITE" id="PS51257">
    <property type="entry name" value="PROKAR_LIPOPROTEIN"/>
    <property type="match status" value="1"/>
</dbReference>
<dbReference type="CDD" id="cd09604">
    <property type="entry name" value="M1_APN_like"/>
    <property type="match status" value="1"/>
</dbReference>
<evidence type="ECO:0000313" key="6">
    <source>
        <dbReference type="Proteomes" id="UP000075615"/>
    </source>
</evidence>
<dbReference type="GO" id="GO:0008237">
    <property type="term" value="F:metallopeptidase activity"/>
    <property type="evidence" value="ECO:0007669"/>
    <property type="project" value="InterPro"/>
</dbReference>
<keyword evidence="2" id="KW-0862">Zinc</keyword>
<dbReference type="GO" id="GO:0008270">
    <property type="term" value="F:zinc ion binding"/>
    <property type="evidence" value="ECO:0007669"/>
    <property type="project" value="InterPro"/>
</dbReference>
<feature type="binding site" evidence="2">
    <location>
        <position position="369"/>
    </location>
    <ligand>
        <name>Zn(2+)</name>
        <dbReference type="ChEBI" id="CHEBI:29105"/>
        <note>catalytic</note>
    </ligand>
</feature>
<dbReference type="EMBL" id="LRDB01000002">
    <property type="protein sequence ID" value="KYG82711.1"/>
    <property type="molecule type" value="Genomic_DNA"/>
</dbReference>
<keyword evidence="3" id="KW-0732">Signal</keyword>
<feature type="binding site" evidence="2">
    <location>
        <position position="388"/>
    </location>
    <ligand>
        <name>Zn(2+)</name>
        <dbReference type="ChEBI" id="CHEBI:29105"/>
        <note>catalytic</note>
    </ligand>
</feature>
<feature type="chain" id="PRO_5007575220" evidence="3">
    <location>
        <begin position="24"/>
        <end position="639"/>
    </location>
</feature>
<evidence type="ECO:0000313" key="5">
    <source>
        <dbReference type="EMBL" id="KYG82711.1"/>
    </source>
</evidence>
<name>A0A150XVD2_9BACT</name>
<dbReference type="PANTHER" id="PTHR45726:SF3">
    <property type="entry name" value="LEUKOTRIENE A-4 HYDROLASE"/>
    <property type="match status" value="1"/>
</dbReference>
<feature type="active site" description="Proton donor" evidence="1">
    <location>
        <position position="458"/>
    </location>
</feature>
<dbReference type="Proteomes" id="UP000075615">
    <property type="component" value="Unassembled WGS sequence"/>
</dbReference>
<dbReference type="InterPro" id="IPR034015">
    <property type="entry name" value="M1_LTA4H"/>
</dbReference>
<feature type="binding site" evidence="2">
    <location>
        <position position="365"/>
    </location>
    <ligand>
        <name>Zn(2+)</name>
        <dbReference type="ChEBI" id="CHEBI:29105"/>
        <note>catalytic</note>
    </ligand>
</feature>
<evidence type="ECO:0000256" key="2">
    <source>
        <dbReference type="PIRSR" id="PIRSR634015-3"/>
    </source>
</evidence>
<reference evidence="5 6" key="1">
    <citation type="submission" date="2016-01" db="EMBL/GenBank/DDBJ databases">
        <title>Genome sequencing of Roseivirga echinicomitans KMM 6058.</title>
        <authorList>
            <person name="Selvaratnam C."/>
            <person name="Thevarajoo S."/>
            <person name="Goh K.M."/>
            <person name="Ee R."/>
            <person name="Chan K.-G."/>
            <person name="Chong C.S."/>
        </authorList>
    </citation>
    <scope>NUCLEOTIDE SEQUENCE [LARGE SCALE GENOMIC DNA]</scope>
    <source>
        <strain evidence="5 6">KMM 6058</strain>
    </source>
</reference>
<dbReference type="AlphaFoldDB" id="A0A150XVD2"/>
<keyword evidence="6" id="KW-1185">Reference proteome</keyword>